<dbReference type="RefSeq" id="WP_229533335.1">
    <property type="nucleotide sequence ID" value="NZ_JAJHJB010000001.1"/>
</dbReference>
<dbReference type="EMBL" id="JAJHJB010000001">
    <property type="protein sequence ID" value="MCC5463788.1"/>
    <property type="molecule type" value="Genomic_DNA"/>
</dbReference>
<keyword evidence="1" id="KW-0472">Membrane</keyword>
<feature type="transmembrane region" description="Helical" evidence="1">
    <location>
        <begin position="69"/>
        <end position="90"/>
    </location>
</feature>
<dbReference type="Proteomes" id="UP001165492">
    <property type="component" value="Unassembled WGS sequence"/>
</dbReference>
<keyword evidence="1" id="KW-0812">Transmembrane</keyword>
<name>A0ABS8HKT4_9FIRM</name>
<protein>
    <submittedName>
        <fullName evidence="2">Uncharacterized protein</fullName>
    </submittedName>
</protein>
<feature type="transmembrane region" description="Helical" evidence="1">
    <location>
        <begin position="12"/>
        <end position="30"/>
    </location>
</feature>
<accession>A0ABS8HKT4</accession>
<proteinExistence type="predicted"/>
<evidence type="ECO:0000256" key="1">
    <source>
        <dbReference type="SAM" id="Phobius"/>
    </source>
</evidence>
<evidence type="ECO:0000313" key="2">
    <source>
        <dbReference type="EMBL" id="MCC5463788.1"/>
    </source>
</evidence>
<keyword evidence="3" id="KW-1185">Reference proteome</keyword>
<feature type="transmembrane region" description="Helical" evidence="1">
    <location>
        <begin position="36"/>
        <end position="57"/>
    </location>
</feature>
<evidence type="ECO:0000313" key="3">
    <source>
        <dbReference type="Proteomes" id="UP001165492"/>
    </source>
</evidence>
<comment type="caution">
    <text evidence="2">The sequence shown here is derived from an EMBL/GenBank/DDBJ whole genome shotgun (WGS) entry which is preliminary data.</text>
</comment>
<sequence length="95" mass="10484">MGSGEQPVITQKTCIVICRFLVGFIASKIFLGYFDFLAGIAYIFYPFSALCLLVIFIGSGKKELIDNSILVLGVLAVIYILIPVVVEAIYNKMKK</sequence>
<gene>
    <name evidence="2" type="ORF">LMF89_00245</name>
</gene>
<organism evidence="2 3">
    <name type="scientific">Pelosinus baikalensis</name>
    <dbReference type="NCBI Taxonomy" id="2892015"/>
    <lineage>
        <taxon>Bacteria</taxon>
        <taxon>Bacillati</taxon>
        <taxon>Bacillota</taxon>
        <taxon>Negativicutes</taxon>
        <taxon>Selenomonadales</taxon>
        <taxon>Sporomusaceae</taxon>
        <taxon>Pelosinus</taxon>
    </lineage>
</organism>
<reference evidence="2" key="1">
    <citation type="submission" date="2021-11" db="EMBL/GenBank/DDBJ databases">
        <title>Description of a new species Pelosinus isolated from the bottom sediments of Lake Baikal.</title>
        <authorList>
            <person name="Zakharyuk A."/>
        </authorList>
    </citation>
    <scope>NUCLEOTIDE SEQUENCE</scope>
    <source>
        <strain evidence="2">Bkl1</strain>
    </source>
</reference>
<keyword evidence="1" id="KW-1133">Transmembrane helix</keyword>